<protein>
    <submittedName>
        <fullName evidence="3">Uncharacterized protein</fullName>
    </submittedName>
</protein>
<keyword evidence="4" id="KW-1185">Reference proteome</keyword>
<evidence type="ECO:0000313" key="3">
    <source>
        <dbReference type="EMBL" id="VZO38346.1"/>
    </source>
</evidence>
<evidence type="ECO:0000256" key="2">
    <source>
        <dbReference type="SAM" id="Phobius"/>
    </source>
</evidence>
<comment type="caution">
    <text evidence="3">The sequence shown here is derived from an EMBL/GenBank/DDBJ whole genome shotgun (WGS) entry which is preliminary data.</text>
</comment>
<feature type="transmembrane region" description="Helical" evidence="2">
    <location>
        <begin position="43"/>
        <end position="62"/>
    </location>
</feature>
<dbReference type="RefSeq" id="WP_156741868.1">
    <property type="nucleotide sequence ID" value="NZ_CACRYJ010000046.1"/>
</dbReference>
<feature type="transmembrane region" description="Helical" evidence="2">
    <location>
        <begin position="12"/>
        <end position="37"/>
    </location>
</feature>
<evidence type="ECO:0000256" key="1">
    <source>
        <dbReference type="SAM" id="MobiDB-lite"/>
    </source>
</evidence>
<dbReference type="Proteomes" id="UP000419743">
    <property type="component" value="Unassembled WGS sequence"/>
</dbReference>
<keyword evidence="2" id="KW-0472">Membrane</keyword>
<keyword evidence="2" id="KW-1133">Transmembrane helix</keyword>
<accession>A0A7M4DM14</accession>
<feature type="region of interest" description="Disordered" evidence="1">
    <location>
        <begin position="64"/>
        <end position="111"/>
    </location>
</feature>
<dbReference type="AlphaFoldDB" id="A0A7M4DM14"/>
<name>A0A7M4DM14_9MICO</name>
<organism evidence="3 4">
    <name type="scientific">Occultella aeris</name>
    <dbReference type="NCBI Taxonomy" id="2761496"/>
    <lineage>
        <taxon>Bacteria</taxon>
        <taxon>Bacillati</taxon>
        <taxon>Actinomycetota</taxon>
        <taxon>Actinomycetes</taxon>
        <taxon>Micrococcales</taxon>
        <taxon>Ruaniaceae</taxon>
        <taxon>Occultella</taxon>
    </lineage>
</organism>
<reference evidence="3 4" key="1">
    <citation type="submission" date="2019-11" db="EMBL/GenBank/DDBJ databases">
        <authorList>
            <person name="Criscuolo A."/>
        </authorList>
    </citation>
    <scope>NUCLEOTIDE SEQUENCE [LARGE SCALE GENOMIC DNA]</scope>
    <source>
        <strain evidence="3">CIP111667</strain>
    </source>
</reference>
<gene>
    <name evidence="3" type="ORF">HALOF300_03182</name>
</gene>
<dbReference type="EMBL" id="CACRYJ010000046">
    <property type="protein sequence ID" value="VZO38346.1"/>
    <property type="molecule type" value="Genomic_DNA"/>
</dbReference>
<feature type="compositionally biased region" description="Basic and acidic residues" evidence="1">
    <location>
        <begin position="101"/>
        <end position="111"/>
    </location>
</feature>
<sequence length="111" mass="11184">MSSSPQRGRSAGLGRIPATVWLVVALVSVVAMMASIGESSAPLLSTPAIFAATFLVAAFGYARSSAKRTPRAVAPDDARDALGEETGVAPPGASESPGTESGRDTPADPSR</sequence>
<keyword evidence="2" id="KW-0812">Transmembrane</keyword>
<proteinExistence type="predicted"/>
<evidence type="ECO:0000313" key="4">
    <source>
        <dbReference type="Proteomes" id="UP000419743"/>
    </source>
</evidence>